<dbReference type="Proteomes" id="UP001234581">
    <property type="component" value="Unassembled WGS sequence"/>
</dbReference>
<evidence type="ECO:0000313" key="2">
    <source>
        <dbReference type="Proteomes" id="UP001234581"/>
    </source>
</evidence>
<name>A0AAD7USX5_9FUNG</name>
<dbReference type="RefSeq" id="XP_058337038.1">
    <property type="nucleotide sequence ID" value="XM_058492175.1"/>
</dbReference>
<keyword evidence="2" id="KW-1185">Reference proteome</keyword>
<evidence type="ECO:0000313" key="1">
    <source>
        <dbReference type="EMBL" id="KAJ8652124.1"/>
    </source>
</evidence>
<gene>
    <name evidence="1" type="ORF">O0I10_012229</name>
</gene>
<dbReference type="EMBL" id="JARTCD010000117">
    <property type="protein sequence ID" value="KAJ8652124.1"/>
    <property type="molecule type" value="Genomic_DNA"/>
</dbReference>
<comment type="caution">
    <text evidence="1">The sequence shown here is derived from an EMBL/GenBank/DDBJ whole genome shotgun (WGS) entry which is preliminary data.</text>
</comment>
<protein>
    <submittedName>
        <fullName evidence="1">Uncharacterized protein</fullName>
    </submittedName>
</protein>
<organism evidence="1 2">
    <name type="scientific">Lichtheimia ornata</name>
    <dbReference type="NCBI Taxonomy" id="688661"/>
    <lineage>
        <taxon>Eukaryota</taxon>
        <taxon>Fungi</taxon>
        <taxon>Fungi incertae sedis</taxon>
        <taxon>Mucoromycota</taxon>
        <taxon>Mucoromycotina</taxon>
        <taxon>Mucoromycetes</taxon>
        <taxon>Mucorales</taxon>
        <taxon>Lichtheimiaceae</taxon>
        <taxon>Lichtheimia</taxon>
    </lineage>
</organism>
<sequence length="206" mass="23113">MFPFIMHSNYYAKSNGRQCLQCDAKGKTMAIHLPDYIASIQTRNEKIFHDVFGIEVKTPHASSGQQPLNDKYKPALEMKKSYRLLPRDLPKGDGMTSSQASYARDNYAVYRLEAATRPEGEVKKPHASSGQQLLNDRCKLALEMKKMLDAMVEDGAGISNQKRCSPVVRGLLVEGHECTTYKMEMVSEAVYTLTLLTISKLSKSRS</sequence>
<accession>A0AAD7USX5</accession>
<dbReference type="AlphaFoldDB" id="A0AAD7USX5"/>
<proteinExistence type="predicted"/>
<reference evidence="1 2" key="1">
    <citation type="submission" date="2023-03" db="EMBL/GenBank/DDBJ databases">
        <title>Genome sequence of Lichtheimia ornata CBS 291.66.</title>
        <authorList>
            <person name="Mohabir J.T."/>
            <person name="Shea T.P."/>
            <person name="Kurbessoian T."/>
            <person name="Berby B."/>
            <person name="Fontaine J."/>
            <person name="Livny J."/>
            <person name="Gnirke A."/>
            <person name="Stajich J.E."/>
            <person name="Cuomo C.A."/>
        </authorList>
    </citation>
    <scope>NUCLEOTIDE SEQUENCE [LARGE SCALE GENOMIC DNA]</scope>
    <source>
        <strain evidence="1">CBS 291.66</strain>
    </source>
</reference>
<dbReference type="GeneID" id="83219616"/>